<keyword evidence="2 12" id="KW-0812">Transmembrane</keyword>
<feature type="transmembrane region" description="Helical" evidence="12">
    <location>
        <begin position="12"/>
        <end position="31"/>
    </location>
</feature>
<feature type="compositionally biased region" description="Polar residues" evidence="11">
    <location>
        <begin position="332"/>
        <end position="345"/>
    </location>
</feature>
<comment type="similarity">
    <text evidence="10">Belongs to the AAA ATPase family.</text>
</comment>
<dbReference type="InterPro" id="IPR003960">
    <property type="entry name" value="ATPase_AAA_CS"/>
</dbReference>
<comment type="subcellular location">
    <subcellularLocation>
        <location evidence="1">Mitochondrion membrane</location>
    </subcellularLocation>
</comment>
<dbReference type="SMART" id="SM01024">
    <property type="entry name" value="BCS1_N"/>
    <property type="match status" value="1"/>
</dbReference>
<feature type="transmembrane region" description="Helical" evidence="12">
    <location>
        <begin position="43"/>
        <end position="65"/>
    </location>
</feature>
<dbReference type="InterPro" id="IPR003959">
    <property type="entry name" value="ATPase_AAA_core"/>
</dbReference>
<comment type="caution">
    <text evidence="14">The sequence shown here is derived from an EMBL/GenBank/DDBJ whole genome shotgun (WGS) entry which is preliminary data.</text>
</comment>
<evidence type="ECO:0000256" key="7">
    <source>
        <dbReference type="ARBA" id="ARBA00023128"/>
    </source>
</evidence>
<protein>
    <recommendedName>
        <fullName evidence="13">BCS1 N-terminal domain-containing protein</fullName>
    </recommendedName>
</protein>
<gene>
    <name evidence="14" type="ORF">GGP41_003466</name>
</gene>
<dbReference type="Gene3D" id="3.40.50.300">
    <property type="entry name" value="P-loop containing nucleotide triphosphate hydrolases"/>
    <property type="match status" value="1"/>
</dbReference>
<evidence type="ECO:0000256" key="1">
    <source>
        <dbReference type="ARBA" id="ARBA00004325"/>
    </source>
</evidence>
<dbReference type="Pfam" id="PF00004">
    <property type="entry name" value="AAA"/>
    <property type="match status" value="1"/>
</dbReference>
<dbReference type="SUPFAM" id="SSF52540">
    <property type="entry name" value="P-loop containing nucleoside triphosphate hydrolases"/>
    <property type="match status" value="1"/>
</dbReference>
<evidence type="ECO:0000256" key="9">
    <source>
        <dbReference type="ARBA" id="ARBA00048778"/>
    </source>
</evidence>
<comment type="catalytic activity">
    <reaction evidence="9">
        <text>ATP + H2O = ADP + phosphate + H(+)</text>
        <dbReference type="Rhea" id="RHEA:13065"/>
        <dbReference type="ChEBI" id="CHEBI:15377"/>
        <dbReference type="ChEBI" id="CHEBI:15378"/>
        <dbReference type="ChEBI" id="CHEBI:30616"/>
        <dbReference type="ChEBI" id="CHEBI:43474"/>
        <dbReference type="ChEBI" id="CHEBI:456216"/>
    </reaction>
    <physiologicalReaction direction="left-to-right" evidence="9">
        <dbReference type="Rhea" id="RHEA:13066"/>
    </physiologicalReaction>
</comment>
<dbReference type="InterPro" id="IPR050747">
    <property type="entry name" value="Mitochondrial_chaperone_BCS1"/>
</dbReference>
<dbReference type="Pfam" id="PF25426">
    <property type="entry name" value="AAA_lid_BCS1"/>
    <property type="match status" value="1"/>
</dbReference>
<feature type="compositionally biased region" description="Basic and acidic residues" evidence="11">
    <location>
        <begin position="289"/>
        <end position="317"/>
    </location>
</feature>
<dbReference type="InterPro" id="IPR027417">
    <property type="entry name" value="P-loop_NTPase"/>
</dbReference>
<dbReference type="EMBL" id="WNKQ01000014">
    <property type="protein sequence ID" value="KAF5847178.1"/>
    <property type="molecule type" value="Genomic_DNA"/>
</dbReference>
<keyword evidence="5 10" id="KW-0067">ATP-binding</keyword>
<feature type="compositionally biased region" description="Polar residues" evidence="11">
    <location>
        <begin position="352"/>
        <end position="363"/>
    </location>
</feature>
<proteinExistence type="inferred from homology"/>
<organism evidence="14 15">
    <name type="scientific">Cochliobolus sativus</name>
    <name type="common">Common root rot and spot blotch fungus</name>
    <name type="synonym">Bipolaris sorokiniana</name>
    <dbReference type="NCBI Taxonomy" id="45130"/>
    <lineage>
        <taxon>Eukaryota</taxon>
        <taxon>Fungi</taxon>
        <taxon>Dikarya</taxon>
        <taxon>Ascomycota</taxon>
        <taxon>Pezizomycotina</taxon>
        <taxon>Dothideomycetes</taxon>
        <taxon>Pleosporomycetidae</taxon>
        <taxon>Pleosporales</taxon>
        <taxon>Pleosporineae</taxon>
        <taxon>Pleosporaceae</taxon>
        <taxon>Bipolaris</taxon>
    </lineage>
</organism>
<evidence type="ECO:0000256" key="10">
    <source>
        <dbReference type="RuleBase" id="RU003651"/>
    </source>
</evidence>
<keyword evidence="8 12" id="KW-0472">Membrane</keyword>
<evidence type="ECO:0000256" key="12">
    <source>
        <dbReference type="SAM" id="Phobius"/>
    </source>
</evidence>
<dbReference type="AlphaFoldDB" id="A0A8H5ZBB7"/>
<feature type="compositionally biased region" description="Low complexity" evidence="11">
    <location>
        <begin position="444"/>
        <end position="462"/>
    </location>
</feature>
<dbReference type="GO" id="GO:0005524">
    <property type="term" value="F:ATP binding"/>
    <property type="evidence" value="ECO:0007669"/>
    <property type="project" value="UniProtKB-KW"/>
</dbReference>
<evidence type="ECO:0000256" key="8">
    <source>
        <dbReference type="ARBA" id="ARBA00023136"/>
    </source>
</evidence>
<feature type="region of interest" description="Disordered" evidence="11">
    <location>
        <begin position="100"/>
        <end position="128"/>
    </location>
</feature>
<evidence type="ECO:0000256" key="11">
    <source>
        <dbReference type="SAM" id="MobiDB-lite"/>
    </source>
</evidence>
<keyword evidence="6 12" id="KW-1133">Transmembrane helix</keyword>
<feature type="compositionally biased region" description="Acidic residues" evidence="11">
    <location>
        <begin position="114"/>
        <end position="128"/>
    </location>
</feature>
<evidence type="ECO:0000256" key="2">
    <source>
        <dbReference type="ARBA" id="ARBA00022692"/>
    </source>
</evidence>
<name>A0A8H5ZBB7_COCSA</name>
<evidence type="ECO:0000313" key="14">
    <source>
        <dbReference type="EMBL" id="KAF5847178.1"/>
    </source>
</evidence>
<feature type="region of interest" description="Disordered" evidence="11">
    <location>
        <begin position="444"/>
        <end position="488"/>
    </location>
</feature>
<sequence>MESLKGVLPQGFAEAAIGIPGLGAFAQILMGKLGFDVGNLMSFYLLLFGVYQGALYLYNQVYYYLLNYGTSAIRIDDDDDLYAQFITWISEQRMTELSRDLKASSRKPRARSDDSDDESDDEPDNEDVLDESGIFQYDKWASNNPIYYEPNLGDDKFKYNGSYFQFTKDMQENKFAQRIEYCLIIRCMGRSTQPIKDLIEHVKTWSSKKPNSMTEIYRAESRHGGYWQIQSTRPSRPISTVTLDEAQKGKIVADINEYLHPATARWNRKDLFELRSGWHLRTEHLLRVSKPRKEKDNEEGAKTDEKKEDTTETEKKKVSLRRRITRSLRTQKPITKTDSETTTLVSKDDASEANTTIDSTSETKSAHKVHITEDQPTKSKISLAGLLNIIDGAASNEGRVLIMTTNCPEKLDPALIRPGRVDVQIKFTLATHSQMQDIFRRMYSNDTDTTPTSTSISKPSQTRSTKPSNGKDGNAEADKAKPATPFLPPRFATLPSAELDDLAKKFADSLPENSFSPAEIQGYLLMRKTDPKGAVEEAAAWRDGVLEARKKGKKVIELK</sequence>
<dbReference type="Pfam" id="PF08740">
    <property type="entry name" value="BCS1_N"/>
    <property type="match status" value="1"/>
</dbReference>
<keyword evidence="3 10" id="KW-0547">Nucleotide-binding</keyword>
<dbReference type="GO" id="GO:0031966">
    <property type="term" value="C:mitochondrial membrane"/>
    <property type="evidence" value="ECO:0007669"/>
    <property type="project" value="UniProtKB-SubCell"/>
</dbReference>
<reference evidence="14" key="1">
    <citation type="submission" date="2019-11" db="EMBL/GenBank/DDBJ databases">
        <title>Bipolaris sorokiniana Genome sequencing.</title>
        <authorList>
            <person name="Wang H."/>
        </authorList>
    </citation>
    <scope>NUCLEOTIDE SEQUENCE</scope>
</reference>
<evidence type="ECO:0000313" key="15">
    <source>
        <dbReference type="Proteomes" id="UP000624244"/>
    </source>
</evidence>
<evidence type="ECO:0000256" key="5">
    <source>
        <dbReference type="ARBA" id="ARBA00022840"/>
    </source>
</evidence>
<keyword evidence="4" id="KW-0378">Hydrolase</keyword>
<keyword evidence="7" id="KW-0496">Mitochondrion</keyword>
<evidence type="ECO:0000256" key="3">
    <source>
        <dbReference type="ARBA" id="ARBA00022741"/>
    </source>
</evidence>
<feature type="domain" description="BCS1 N-terminal" evidence="13">
    <location>
        <begin position="46"/>
        <end position="241"/>
    </location>
</feature>
<dbReference type="GO" id="GO:0016887">
    <property type="term" value="F:ATP hydrolysis activity"/>
    <property type="evidence" value="ECO:0007669"/>
    <property type="project" value="InterPro"/>
</dbReference>
<evidence type="ECO:0000259" key="13">
    <source>
        <dbReference type="SMART" id="SM01024"/>
    </source>
</evidence>
<accession>A0A8H5ZBB7</accession>
<dbReference type="InterPro" id="IPR057495">
    <property type="entry name" value="AAA_lid_BCS1"/>
</dbReference>
<evidence type="ECO:0000256" key="4">
    <source>
        <dbReference type="ARBA" id="ARBA00022801"/>
    </source>
</evidence>
<evidence type="ECO:0000256" key="6">
    <source>
        <dbReference type="ARBA" id="ARBA00022989"/>
    </source>
</evidence>
<dbReference type="PROSITE" id="PS00674">
    <property type="entry name" value="AAA"/>
    <property type="match status" value="1"/>
</dbReference>
<dbReference type="InterPro" id="IPR014851">
    <property type="entry name" value="BCS1_N"/>
</dbReference>
<dbReference type="PANTHER" id="PTHR23070">
    <property type="entry name" value="BCS1 AAA-TYPE ATPASE"/>
    <property type="match status" value="1"/>
</dbReference>
<feature type="region of interest" description="Disordered" evidence="11">
    <location>
        <begin position="289"/>
        <end position="374"/>
    </location>
</feature>
<dbReference type="Proteomes" id="UP000624244">
    <property type="component" value="Unassembled WGS sequence"/>
</dbReference>